<keyword evidence="1" id="KW-0175">Coiled coil</keyword>
<dbReference type="KEGG" id="pvp:105305494"/>
<sequence>MWLEFRGEAEDVNLGSIWVEMASKVTRNWKGARGISSLSDSRSTIHKFQTLGYVPEQRSKQKIRPSTLLPVLQTSGLKKSKAKTLTSIQPEYSKPTMLMTSQLRNLQELHRAKSDSGKMQANIRLMRKMLRNRQTSLQELRNHEDFITKLNQKLIKNIQDMEDSSTLKVRALLQQQDILGTISNTLEYSNRKTLQQMKCELQEWEEKQESKISYLEQQVKQLNAKIKKTHEEVSFLNTYMDHEYPVKSVQIASLVRQLQQVKDSQQDELDDLDEMCKMVLRSLSDQIQMKKKMLLNTLVEKTQKPRQMALLQKTWESENMVKNMDKFRKFINQFEEEVPILRAKVKQLQVQTQEPREIVFADVLLRRPKCTPDMDVILDIPVEELLPY</sequence>
<dbReference type="PANTHER" id="PTHR28574">
    <property type="entry name" value="RIKEN CDNA 6820408C15"/>
    <property type="match status" value="1"/>
</dbReference>
<protein>
    <submittedName>
        <fullName evidence="3">Uncharacterized protein C20orf96 homolog isoform X1</fullName>
    </submittedName>
</protein>
<dbReference type="RefSeq" id="XP_011378421.2">
    <property type="nucleotide sequence ID" value="XM_011380119.2"/>
</dbReference>
<dbReference type="CTD" id="103188630"/>
<feature type="coiled-coil region" evidence="1">
    <location>
        <begin position="205"/>
        <end position="275"/>
    </location>
</feature>
<dbReference type="AlphaFoldDB" id="A0A6P3RRI9"/>
<reference evidence="3" key="1">
    <citation type="submission" date="2025-08" db="UniProtKB">
        <authorList>
            <consortium name="RefSeq"/>
        </authorList>
    </citation>
    <scope>IDENTIFICATION</scope>
    <source>
        <tissue evidence="3">Kidney</tissue>
    </source>
</reference>
<gene>
    <name evidence="3" type="primary">CUNH20orf96</name>
</gene>
<dbReference type="GeneID" id="105305494"/>
<dbReference type="InterPro" id="IPR029236">
    <property type="entry name" value="DUF4618"/>
</dbReference>
<evidence type="ECO:0000313" key="2">
    <source>
        <dbReference type="Proteomes" id="UP000515202"/>
    </source>
</evidence>
<dbReference type="Proteomes" id="UP000515202">
    <property type="component" value="Unplaced"/>
</dbReference>
<dbReference type="Pfam" id="PF15397">
    <property type="entry name" value="DUF4618"/>
    <property type="match status" value="1"/>
</dbReference>
<organism evidence="2 3">
    <name type="scientific">Pteropus vampyrus</name>
    <name type="common">Large flying fox</name>
    <dbReference type="NCBI Taxonomy" id="132908"/>
    <lineage>
        <taxon>Eukaryota</taxon>
        <taxon>Metazoa</taxon>
        <taxon>Chordata</taxon>
        <taxon>Craniata</taxon>
        <taxon>Vertebrata</taxon>
        <taxon>Euteleostomi</taxon>
        <taxon>Mammalia</taxon>
        <taxon>Eutheria</taxon>
        <taxon>Laurasiatheria</taxon>
        <taxon>Chiroptera</taxon>
        <taxon>Yinpterochiroptera</taxon>
        <taxon>Pteropodoidea</taxon>
        <taxon>Pteropodidae</taxon>
        <taxon>Pteropodinae</taxon>
        <taxon>Pteropus</taxon>
    </lineage>
</organism>
<accession>A0A6P3RRI9</accession>
<evidence type="ECO:0000256" key="1">
    <source>
        <dbReference type="SAM" id="Coils"/>
    </source>
</evidence>
<evidence type="ECO:0000313" key="3">
    <source>
        <dbReference type="RefSeq" id="XP_011378421.2"/>
    </source>
</evidence>
<dbReference type="OrthoDB" id="10003267at2759"/>
<name>A0A6P3RRI9_PTEVA</name>
<keyword evidence="2" id="KW-1185">Reference proteome</keyword>
<dbReference type="PANTHER" id="PTHR28574:SF1">
    <property type="entry name" value="RIKEN CDNA 6820408C15 GENE"/>
    <property type="match status" value="1"/>
</dbReference>
<proteinExistence type="predicted"/>